<proteinExistence type="predicted"/>
<gene>
    <name evidence="1" type="ORF">BDY19DRAFT_600163</name>
</gene>
<keyword evidence="2" id="KW-1185">Reference proteome</keyword>
<protein>
    <submittedName>
        <fullName evidence="1">Alcohol acetyltransferase</fullName>
    </submittedName>
</protein>
<comment type="caution">
    <text evidence="1">The sequence shown here is derived from an EMBL/GenBank/DDBJ whole genome shotgun (WGS) entry which is preliminary data.</text>
</comment>
<evidence type="ECO:0000313" key="2">
    <source>
        <dbReference type="Proteomes" id="UP001055072"/>
    </source>
</evidence>
<dbReference type="EMBL" id="MU274949">
    <property type="protein sequence ID" value="KAI0083978.1"/>
    <property type="molecule type" value="Genomic_DNA"/>
</dbReference>
<name>A0ACB8TPT2_9APHY</name>
<sequence>MSTSTESLERVRNAGLMERYHISLTELGFDTCVVAPATYSSSHPAVSLDRSTVLRALKRVVLAHPALFVQHGGKHDKKPYFTRLPQVDLNDVLTYATDLTASIEEIVNAELQKPFSRSTTKPLWRVTVRTDNVVVFAWHHSIGDGGCAQSFHAAFLTALNTKSGAEETDESTVVAAPDKLVIAPAIEERTNISVSFKTACGTLYGSFAPLAFQPLRKAWTANPISKEPHLQIETRIRMIDPNTSRELVALCREKKSTLTGFMHTLALFVLSHHLAVLEKETPGKKQKYKTFSTVVPISLRRFTGTSPLDLCDQVTIYHTFPKITRDIPQFPPTKETFPWQTASDYATSLHANFKKSCEVIGTINFIYRLGISKSYFLDHLGQKRETTLVLSNIGAMPKLKDLGEKQRDDGALWQFDNVGFGQNDNVISSAIKLNMAGSPSGAISAVYNWGQNNIDTGLVEAVIADIHNSISTILAE</sequence>
<accession>A0ACB8TPT2</accession>
<dbReference type="Proteomes" id="UP001055072">
    <property type="component" value="Unassembled WGS sequence"/>
</dbReference>
<evidence type="ECO:0000313" key="1">
    <source>
        <dbReference type="EMBL" id="KAI0083978.1"/>
    </source>
</evidence>
<reference evidence="1" key="1">
    <citation type="journal article" date="2021" name="Environ. Microbiol.">
        <title>Gene family expansions and transcriptome signatures uncover fungal adaptations to wood decay.</title>
        <authorList>
            <person name="Hage H."/>
            <person name="Miyauchi S."/>
            <person name="Viragh M."/>
            <person name="Drula E."/>
            <person name="Min B."/>
            <person name="Chaduli D."/>
            <person name="Navarro D."/>
            <person name="Favel A."/>
            <person name="Norest M."/>
            <person name="Lesage-Meessen L."/>
            <person name="Balint B."/>
            <person name="Merenyi Z."/>
            <person name="de Eugenio L."/>
            <person name="Morin E."/>
            <person name="Martinez A.T."/>
            <person name="Baldrian P."/>
            <person name="Stursova M."/>
            <person name="Martinez M.J."/>
            <person name="Novotny C."/>
            <person name="Magnuson J.K."/>
            <person name="Spatafora J.W."/>
            <person name="Maurice S."/>
            <person name="Pangilinan J."/>
            <person name="Andreopoulos W."/>
            <person name="LaButti K."/>
            <person name="Hundley H."/>
            <person name="Na H."/>
            <person name="Kuo A."/>
            <person name="Barry K."/>
            <person name="Lipzen A."/>
            <person name="Henrissat B."/>
            <person name="Riley R."/>
            <person name="Ahrendt S."/>
            <person name="Nagy L.G."/>
            <person name="Grigoriev I.V."/>
            <person name="Martin F."/>
            <person name="Rosso M.N."/>
        </authorList>
    </citation>
    <scope>NUCLEOTIDE SEQUENCE</scope>
    <source>
        <strain evidence="1">CBS 384.51</strain>
    </source>
</reference>
<organism evidence="1 2">
    <name type="scientific">Irpex rosettiformis</name>
    <dbReference type="NCBI Taxonomy" id="378272"/>
    <lineage>
        <taxon>Eukaryota</taxon>
        <taxon>Fungi</taxon>
        <taxon>Dikarya</taxon>
        <taxon>Basidiomycota</taxon>
        <taxon>Agaricomycotina</taxon>
        <taxon>Agaricomycetes</taxon>
        <taxon>Polyporales</taxon>
        <taxon>Irpicaceae</taxon>
        <taxon>Irpex</taxon>
    </lineage>
</organism>